<dbReference type="InterPro" id="IPR056744">
    <property type="entry name" value="TRM5/TYW2-like_N"/>
</dbReference>
<comment type="caution">
    <text evidence="10">Lacks conserved residue(s) required for the propagation of feature annotation.</text>
</comment>
<evidence type="ECO:0000256" key="6">
    <source>
        <dbReference type="ARBA" id="ARBA00022694"/>
    </source>
</evidence>
<feature type="binding site" evidence="10">
    <location>
        <position position="642"/>
    </location>
    <ligand>
        <name>S-adenosyl-L-methionine</name>
        <dbReference type="ChEBI" id="CHEBI:59789"/>
    </ligand>
</feature>
<evidence type="ECO:0000256" key="7">
    <source>
        <dbReference type="ARBA" id="ARBA00023128"/>
    </source>
</evidence>
<dbReference type="EC" id="2.1.1.228" evidence="10"/>
<keyword evidence="5 10" id="KW-0949">S-adenosyl-L-methionine</keyword>
<evidence type="ECO:0000259" key="12">
    <source>
        <dbReference type="PROSITE" id="PS51684"/>
    </source>
</evidence>
<feature type="compositionally biased region" description="Basic and acidic residues" evidence="11">
    <location>
        <begin position="273"/>
        <end position="284"/>
    </location>
</feature>
<evidence type="ECO:0000256" key="1">
    <source>
        <dbReference type="ARBA" id="ARBA00009775"/>
    </source>
</evidence>
<evidence type="ECO:0000256" key="3">
    <source>
        <dbReference type="ARBA" id="ARBA00022603"/>
    </source>
</evidence>
<dbReference type="STRING" id="94643.A0A2A9MLE5"/>
<dbReference type="PANTHER" id="PTHR23245:SF43">
    <property type="entry name" value="TRNA (GUANINE(37)-N1)-METHYLTRANSFERASE 2"/>
    <property type="match status" value="1"/>
</dbReference>
<keyword evidence="4 10" id="KW-0808">Transferase</keyword>
<dbReference type="Gene3D" id="3.30.300.110">
    <property type="entry name" value="Met-10+ protein-like domains"/>
    <property type="match status" value="1"/>
</dbReference>
<feature type="region of interest" description="Disordered" evidence="11">
    <location>
        <begin position="224"/>
        <end position="286"/>
    </location>
</feature>
<reference evidence="13 14" key="1">
    <citation type="submission" date="2017-09" db="EMBL/GenBank/DDBJ databases">
        <title>Genome sequencing of Besnoitia besnoiti strain Bb-Ger1.</title>
        <authorList>
            <person name="Schares G."/>
            <person name="Venepally P."/>
            <person name="Lorenzi H.A."/>
        </authorList>
    </citation>
    <scope>NUCLEOTIDE SEQUENCE [LARGE SCALE GENOMIC DNA]</scope>
    <source>
        <strain evidence="13 14">Bb-Ger1</strain>
    </source>
</reference>
<evidence type="ECO:0000256" key="11">
    <source>
        <dbReference type="SAM" id="MobiDB-lite"/>
    </source>
</evidence>
<feature type="compositionally biased region" description="Basic and acidic residues" evidence="11">
    <location>
        <begin position="543"/>
        <end position="569"/>
    </location>
</feature>
<dbReference type="FunFam" id="3.30.300.110:FF:000001">
    <property type="entry name" value="tRNA (guanine(37)-N1)-methyltransferase"/>
    <property type="match status" value="1"/>
</dbReference>
<dbReference type="InterPro" id="IPR030382">
    <property type="entry name" value="MeTrfase_TRM5/TYW2"/>
</dbReference>
<feature type="compositionally biased region" description="Basic and acidic residues" evidence="11">
    <location>
        <begin position="610"/>
        <end position="630"/>
    </location>
</feature>
<feature type="binding site" evidence="10">
    <location>
        <begin position="513"/>
        <end position="514"/>
    </location>
    <ligand>
        <name>S-adenosyl-L-methionine</name>
        <dbReference type="ChEBI" id="CHEBI:59789"/>
    </ligand>
</feature>
<keyword evidence="8 10" id="KW-0539">Nucleus</keyword>
<comment type="similarity">
    <text evidence="10">Belongs to the TRM5 / TYW2 family.</text>
</comment>
<dbReference type="PANTHER" id="PTHR23245">
    <property type="entry name" value="TRNA METHYLTRANSFERASE"/>
    <property type="match status" value="1"/>
</dbReference>
<sequence length="759" mass="84737">MCEDRPRGLKGLLDKSTHSFSDRALASGATRSFLHPPRISCPLCPSSGSLSPQTFRSGGLSAAVTPAHLSSSSPSAVARGGIALSCTPDPLCSECEGERHSQEGSKRSYLQQIAICGDEDEAASRGDPAGWQGHREEKEAGFRKPVAEIYKNMERVEKVEMTEEERKREIEEARKRADFNPDDIGEDLELTFVRVPEKQLQVVIKKIKKFLFHRRNFRPVREEGLSSATDNVLLEKPGDSYPFPPPRGGDQHAAPRRRPRRSVCRTARPKGGGNEDEHATKLGETKANGASKMKRVYLSEEVDKDLSQLPETLRAWLLSEEDFSVGCEKVRLSYSQLTAEEALKRLVPAGFEMPRRYETIGHIAHLNLRDHLLPYRFLIARILLDKQLGLKTVVNKTGIASQWRELQFELLGGEPRYVARLKENDMLFEIDYERVYWNSRLAAERERITAEVPQTSIVFDCFAGAGAFALFLAQRRECLVVANDGNPNAVDCMNKNLSLNKVPEALLQTFNLDARAFVREAAGSPEKLARLVRLRRQVLAERRMRDTETAQKKKEKRREQEAAKAKAESDAGSESNVEGAAKKRRTGEEEKGEEGGGASEAQGEASDGVSKGEQKDGRKHEENLRSGEDNAGERIEVHYLMNLPELAIDFLDVFPGLLADATAQGEGKPADVPDEEPLTAEEIKSATERLRHRVHCYGFSRSSPPEVELKPRVEKALGFWPADIEIREVRDVAPNKRMYCLTFDLPPSFLLTSPSSTSP</sequence>
<dbReference type="Pfam" id="PF25133">
    <property type="entry name" value="TYW2_N_2"/>
    <property type="match status" value="1"/>
</dbReference>
<feature type="binding site" evidence="10">
    <location>
        <position position="445"/>
    </location>
    <ligand>
        <name>S-adenosyl-L-methionine</name>
        <dbReference type="ChEBI" id="CHEBI:59789"/>
    </ligand>
</feature>
<dbReference type="RefSeq" id="XP_029220466.1">
    <property type="nucleotide sequence ID" value="XM_029363100.1"/>
</dbReference>
<dbReference type="VEuPathDB" id="ToxoDB:BESB_046490"/>
<dbReference type="InterPro" id="IPR056743">
    <property type="entry name" value="TRM5-TYW2-like_MTfase"/>
</dbReference>
<comment type="subcellular location">
    <subcellularLocation>
        <location evidence="10">Mitochondrion matrix</location>
    </subcellularLocation>
    <subcellularLocation>
        <location evidence="10">Nucleus</location>
    </subcellularLocation>
    <subcellularLocation>
        <location evidence="10">Cytoplasm</location>
    </subcellularLocation>
    <text evidence="10">Predominantly in the mitochondria and in the nucleus.</text>
</comment>
<proteinExistence type="inferred from homology"/>
<protein>
    <recommendedName>
        <fullName evidence="10">tRNA (guanine(37)-N1)-methyltransferase</fullName>
        <ecNumber evidence="10">2.1.1.228</ecNumber>
    </recommendedName>
    <alternativeName>
        <fullName evidence="10">M1G-methyltransferase</fullName>
    </alternativeName>
    <alternativeName>
        <fullName evidence="10">tRNA [GM37] methyltransferase</fullName>
    </alternativeName>
    <alternativeName>
        <fullName evidence="10">tRNA methyltransferase 5 homolog</fullName>
    </alternativeName>
</protein>
<dbReference type="InterPro" id="IPR025792">
    <property type="entry name" value="tRNA_Gua_MeTrfase_euk"/>
</dbReference>
<dbReference type="GO" id="GO:0005759">
    <property type="term" value="C:mitochondrial matrix"/>
    <property type="evidence" value="ECO:0007669"/>
    <property type="project" value="UniProtKB-SubCell"/>
</dbReference>
<feature type="compositionally biased region" description="Low complexity" evidence="11">
    <location>
        <begin position="599"/>
        <end position="608"/>
    </location>
</feature>
<dbReference type="OrthoDB" id="408788at2759"/>
<keyword evidence="2 10" id="KW-0963">Cytoplasm</keyword>
<dbReference type="GO" id="GO:0005634">
    <property type="term" value="C:nucleus"/>
    <property type="evidence" value="ECO:0007669"/>
    <property type="project" value="UniProtKB-SubCell"/>
</dbReference>
<dbReference type="KEGG" id="bbes:BESB_046490"/>
<accession>A0A2A9MLE5</accession>
<evidence type="ECO:0000256" key="9">
    <source>
        <dbReference type="ARBA" id="ARBA00047783"/>
    </source>
</evidence>
<comment type="subunit">
    <text evidence="10">Monomer.</text>
</comment>
<keyword evidence="7 10" id="KW-0496">Mitochondrion</keyword>
<evidence type="ECO:0000256" key="8">
    <source>
        <dbReference type="ARBA" id="ARBA00023242"/>
    </source>
</evidence>
<comment type="function">
    <text evidence="10">Specifically methylates the N1 position of guanosine-37 in various cytoplasmic and mitochondrial tRNAs. Methylation is not dependent on the nature of the nucleoside 5' of the target nucleoside. This is the first step in the biosynthesis of wybutosine (yW), a modified base adjacent to the anticodon of tRNAs and required for accurate decoding.</text>
</comment>
<feature type="domain" description="SAM-dependent methyltransferase TRM5/TYW2-type" evidence="12">
    <location>
        <begin position="357"/>
        <end position="747"/>
    </location>
</feature>
<dbReference type="GO" id="GO:0052906">
    <property type="term" value="F:tRNA (guanine(37)-N1)-methyltransferase activity"/>
    <property type="evidence" value="ECO:0007669"/>
    <property type="project" value="UniProtKB-UniRule"/>
</dbReference>
<evidence type="ECO:0000313" key="13">
    <source>
        <dbReference type="EMBL" id="PFH36457.1"/>
    </source>
</evidence>
<dbReference type="PROSITE" id="PS51684">
    <property type="entry name" value="SAM_MT_TRM5_TYW2"/>
    <property type="match status" value="1"/>
</dbReference>
<comment type="similarity">
    <text evidence="1">Belongs to the class I-like SAM-binding methyltransferase superfamily. TRM5/TYW2 family.</text>
</comment>
<keyword evidence="14" id="KW-1185">Reference proteome</keyword>
<feature type="region of interest" description="Disordered" evidence="11">
    <location>
        <begin position="543"/>
        <end position="630"/>
    </location>
</feature>
<evidence type="ECO:0000256" key="10">
    <source>
        <dbReference type="HAMAP-Rule" id="MF_03152"/>
    </source>
</evidence>
<dbReference type="SUPFAM" id="SSF53335">
    <property type="entry name" value="S-adenosyl-L-methionine-dependent methyltransferases"/>
    <property type="match status" value="1"/>
</dbReference>
<dbReference type="Proteomes" id="UP000224006">
    <property type="component" value="Chromosome III"/>
</dbReference>
<gene>
    <name evidence="13" type="ORF">BESB_046490</name>
</gene>
<feature type="compositionally biased region" description="Basic residues" evidence="11">
    <location>
        <begin position="254"/>
        <end position="263"/>
    </location>
</feature>
<dbReference type="EMBL" id="NWUJ01000003">
    <property type="protein sequence ID" value="PFH36457.1"/>
    <property type="molecule type" value="Genomic_DNA"/>
</dbReference>
<comment type="caution">
    <text evidence="13">The sequence shown here is derived from an EMBL/GenBank/DDBJ whole genome shotgun (WGS) entry which is preliminary data.</text>
</comment>
<dbReference type="Gene3D" id="3.40.50.150">
    <property type="entry name" value="Vaccinia Virus protein VP39"/>
    <property type="match status" value="1"/>
</dbReference>
<dbReference type="CDD" id="cd02440">
    <property type="entry name" value="AdoMet_MTases"/>
    <property type="match status" value="1"/>
</dbReference>
<name>A0A2A9MLE5_BESBE</name>
<evidence type="ECO:0000256" key="4">
    <source>
        <dbReference type="ARBA" id="ARBA00022679"/>
    </source>
</evidence>
<dbReference type="GeneID" id="40309579"/>
<evidence type="ECO:0000313" key="14">
    <source>
        <dbReference type="Proteomes" id="UP000224006"/>
    </source>
</evidence>
<dbReference type="AlphaFoldDB" id="A0A2A9MLE5"/>
<keyword evidence="6 10" id="KW-0819">tRNA processing</keyword>
<evidence type="ECO:0000256" key="5">
    <source>
        <dbReference type="ARBA" id="ARBA00022691"/>
    </source>
</evidence>
<organism evidence="13 14">
    <name type="scientific">Besnoitia besnoiti</name>
    <name type="common">Apicomplexan protozoan</name>
    <dbReference type="NCBI Taxonomy" id="94643"/>
    <lineage>
        <taxon>Eukaryota</taxon>
        <taxon>Sar</taxon>
        <taxon>Alveolata</taxon>
        <taxon>Apicomplexa</taxon>
        <taxon>Conoidasida</taxon>
        <taxon>Coccidia</taxon>
        <taxon>Eucoccidiorida</taxon>
        <taxon>Eimeriorina</taxon>
        <taxon>Sarcocystidae</taxon>
        <taxon>Besnoitia</taxon>
    </lineage>
</organism>
<comment type="catalytic activity">
    <reaction evidence="9 10">
        <text>guanosine(37) in tRNA + S-adenosyl-L-methionine = N(1)-methylguanosine(37) in tRNA + S-adenosyl-L-homocysteine + H(+)</text>
        <dbReference type="Rhea" id="RHEA:36899"/>
        <dbReference type="Rhea" id="RHEA-COMP:10145"/>
        <dbReference type="Rhea" id="RHEA-COMP:10147"/>
        <dbReference type="ChEBI" id="CHEBI:15378"/>
        <dbReference type="ChEBI" id="CHEBI:57856"/>
        <dbReference type="ChEBI" id="CHEBI:59789"/>
        <dbReference type="ChEBI" id="CHEBI:73542"/>
        <dbReference type="ChEBI" id="CHEBI:74269"/>
        <dbReference type="EC" id="2.1.1.228"/>
    </reaction>
</comment>
<keyword evidence="3 10" id="KW-0489">Methyltransferase</keyword>
<evidence type="ECO:0000256" key="2">
    <source>
        <dbReference type="ARBA" id="ARBA00022490"/>
    </source>
</evidence>
<dbReference type="GO" id="GO:0070901">
    <property type="term" value="P:mitochondrial tRNA methylation"/>
    <property type="evidence" value="ECO:0007669"/>
    <property type="project" value="UniProtKB-ARBA"/>
</dbReference>
<dbReference type="HAMAP" id="MF_03152">
    <property type="entry name" value="TRM5"/>
    <property type="match status" value="1"/>
</dbReference>
<dbReference type="InterPro" id="IPR029063">
    <property type="entry name" value="SAM-dependent_MTases_sf"/>
</dbReference>
<dbReference type="Pfam" id="PF02475">
    <property type="entry name" value="TRM5-TYW2_MTfase"/>
    <property type="match status" value="1"/>
</dbReference>
<dbReference type="GO" id="GO:0002939">
    <property type="term" value="P:tRNA N1-guanine methylation"/>
    <property type="evidence" value="ECO:0007669"/>
    <property type="project" value="TreeGrafter"/>
</dbReference>